<dbReference type="RefSeq" id="WP_144773671.1">
    <property type="nucleotide sequence ID" value="NZ_JALXWR010000010.1"/>
</dbReference>
<reference evidence="8 9" key="1">
    <citation type="submission" date="2018-12" db="EMBL/GenBank/DDBJ databases">
        <title>Corynebacterium sanguinis sp. nov., a clinically-associated and environmental corynebacterium.</title>
        <authorList>
            <person name="Gonzales-Siles L."/>
            <person name="Jaen-Luchoro D."/>
            <person name="Cardew S."/>
            <person name="Inganas E."/>
            <person name="Ohlen M."/>
            <person name="Jensie-Markopolous S."/>
            <person name="Pinyeiro-Iglesias B."/>
            <person name="Molin K."/>
            <person name="Skovbjerg S."/>
            <person name="Svensson-Stadler L."/>
            <person name="Funke G."/>
            <person name="Moore E.R.B."/>
        </authorList>
    </citation>
    <scope>NUCLEOTIDE SEQUENCE [LARGE SCALE GENOMIC DNA]</scope>
    <source>
        <strain evidence="8 9">58734</strain>
    </source>
</reference>
<dbReference type="PANTHER" id="PTHR18895">
    <property type="entry name" value="HEMK METHYLTRANSFERASE"/>
    <property type="match status" value="1"/>
</dbReference>
<dbReference type="InterPro" id="IPR004556">
    <property type="entry name" value="HemK-like"/>
</dbReference>
<dbReference type="InterPro" id="IPR050320">
    <property type="entry name" value="N5-glutamine_MTase"/>
</dbReference>
<accession>A0A6C1TWU9</accession>
<dbReference type="GO" id="GO:0003676">
    <property type="term" value="F:nucleic acid binding"/>
    <property type="evidence" value="ECO:0007669"/>
    <property type="project" value="InterPro"/>
</dbReference>
<organism evidence="8 9">
    <name type="scientific">Corynebacterium sanguinis</name>
    <dbReference type="NCBI Taxonomy" id="2594913"/>
    <lineage>
        <taxon>Bacteria</taxon>
        <taxon>Bacillati</taxon>
        <taxon>Actinomycetota</taxon>
        <taxon>Actinomycetes</taxon>
        <taxon>Mycobacteriales</taxon>
        <taxon>Corynebacteriaceae</taxon>
        <taxon>Corynebacterium</taxon>
    </lineage>
</organism>
<name>A0A6C1TWU9_9CORY</name>
<dbReference type="InterPro" id="IPR040758">
    <property type="entry name" value="PrmC_N"/>
</dbReference>
<feature type="binding site" evidence="5">
    <location>
        <begin position="189"/>
        <end position="192"/>
    </location>
    <ligand>
        <name>substrate</name>
    </ligand>
</feature>
<evidence type="ECO:0000259" key="7">
    <source>
        <dbReference type="Pfam" id="PF17827"/>
    </source>
</evidence>
<keyword evidence="1 5" id="KW-0489">Methyltransferase</keyword>
<dbReference type="GO" id="GO:0032259">
    <property type="term" value="P:methylation"/>
    <property type="evidence" value="ECO:0007669"/>
    <property type="project" value="UniProtKB-KW"/>
</dbReference>
<keyword evidence="2 5" id="KW-0808">Transferase</keyword>
<dbReference type="EMBL" id="RXIR01000027">
    <property type="protein sequence ID" value="TVS26664.1"/>
    <property type="molecule type" value="Genomic_DNA"/>
</dbReference>
<feature type="binding site" evidence="5">
    <location>
        <begin position="120"/>
        <end position="124"/>
    </location>
    <ligand>
        <name>S-adenosyl-L-methionine</name>
        <dbReference type="ChEBI" id="CHEBI:59789"/>
    </ligand>
</feature>
<dbReference type="GO" id="GO:0102559">
    <property type="term" value="F:peptide chain release factor N(5)-glutamine methyltransferase activity"/>
    <property type="evidence" value="ECO:0007669"/>
    <property type="project" value="UniProtKB-EC"/>
</dbReference>
<dbReference type="Gene3D" id="3.40.50.150">
    <property type="entry name" value="Vaccinia Virus protein VP39"/>
    <property type="match status" value="1"/>
</dbReference>
<evidence type="ECO:0000256" key="2">
    <source>
        <dbReference type="ARBA" id="ARBA00022679"/>
    </source>
</evidence>
<comment type="caution">
    <text evidence="8">The sequence shown here is derived from an EMBL/GenBank/DDBJ whole genome shotgun (WGS) entry which is preliminary data.</text>
</comment>
<dbReference type="Proteomes" id="UP000336646">
    <property type="component" value="Unassembled WGS sequence"/>
</dbReference>
<dbReference type="AlphaFoldDB" id="A0A6C1TWU9"/>
<comment type="similarity">
    <text evidence="5">Belongs to the protein N5-glutamine methyltransferase family. PrmC subfamily.</text>
</comment>
<comment type="function">
    <text evidence="5">Methylates the class 1 translation termination release factors RF1/PrfA and RF2/PrfB on the glutamine residue of the universally conserved GGQ motif.</text>
</comment>
<evidence type="ECO:0000259" key="6">
    <source>
        <dbReference type="Pfam" id="PF05175"/>
    </source>
</evidence>
<dbReference type="InterPro" id="IPR029063">
    <property type="entry name" value="SAM-dependent_MTases_sf"/>
</dbReference>
<keyword evidence="3 5" id="KW-0949">S-adenosyl-L-methionine</keyword>
<dbReference type="NCBIfam" id="TIGR03534">
    <property type="entry name" value="RF_mod_PrmC"/>
    <property type="match status" value="1"/>
</dbReference>
<dbReference type="PANTHER" id="PTHR18895:SF74">
    <property type="entry name" value="MTRF1L RELEASE FACTOR GLUTAMINE METHYLTRANSFERASE"/>
    <property type="match status" value="1"/>
</dbReference>
<evidence type="ECO:0000313" key="9">
    <source>
        <dbReference type="Proteomes" id="UP000336646"/>
    </source>
</evidence>
<dbReference type="HAMAP" id="MF_02126">
    <property type="entry name" value="RF_methyltr_PrmC"/>
    <property type="match status" value="1"/>
</dbReference>
<evidence type="ECO:0000256" key="5">
    <source>
        <dbReference type="HAMAP-Rule" id="MF_02126"/>
    </source>
</evidence>
<feature type="binding site" evidence="5">
    <location>
        <position position="143"/>
    </location>
    <ligand>
        <name>S-adenosyl-L-methionine</name>
        <dbReference type="ChEBI" id="CHEBI:59789"/>
    </ligand>
</feature>
<feature type="domain" description="Release factor glutamine methyltransferase N-terminal" evidence="7">
    <location>
        <begin position="8"/>
        <end position="75"/>
    </location>
</feature>
<evidence type="ECO:0000256" key="1">
    <source>
        <dbReference type="ARBA" id="ARBA00022603"/>
    </source>
</evidence>
<evidence type="ECO:0000256" key="3">
    <source>
        <dbReference type="ARBA" id="ARBA00022691"/>
    </source>
</evidence>
<dbReference type="EC" id="2.1.1.297" evidence="5"/>
<proteinExistence type="inferred from homology"/>
<evidence type="ECO:0000313" key="8">
    <source>
        <dbReference type="EMBL" id="TVS26664.1"/>
    </source>
</evidence>
<feature type="binding site" evidence="5">
    <location>
        <position position="189"/>
    </location>
    <ligand>
        <name>S-adenosyl-L-methionine</name>
        <dbReference type="ChEBI" id="CHEBI:59789"/>
    </ligand>
</feature>
<dbReference type="OrthoDB" id="9800643at2"/>
<comment type="catalytic activity">
    <reaction evidence="4 5">
        <text>L-glutaminyl-[peptide chain release factor] + S-adenosyl-L-methionine = N(5)-methyl-L-glutaminyl-[peptide chain release factor] + S-adenosyl-L-homocysteine + H(+)</text>
        <dbReference type="Rhea" id="RHEA:42896"/>
        <dbReference type="Rhea" id="RHEA-COMP:10271"/>
        <dbReference type="Rhea" id="RHEA-COMP:10272"/>
        <dbReference type="ChEBI" id="CHEBI:15378"/>
        <dbReference type="ChEBI" id="CHEBI:30011"/>
        <dbReference type="ChEBI" id="CHEBI:57856"/>
        <dbReference type="ChEBI" id="CHEBI:59789"/>
        <dbReference type="ChEBI" id="CHEBI:61891"/>
        <dbReference type="EC" id="2.1.1.297"/>
    </reaction>
</comment>
<dbReference type="InterPro" id="IPR007848">
    <property type="entry name" value="Small_mtfrase_dom"/>
</dbReference>
<evidence type="ECO:0000256" key="4">
    <source>
        <dbReference type="ARBA" id="ARBA00048391"/>
    </source>
</evidence>
<dbReference type="Pfam" id="PF17827">
    <property type="entry name" value="PrmC_N"/>
    <property type="match status" value="1"/>
</dbReference>
<dbReference type="Gene3D" id="1.10.8.10">
    <property type="entry name" value="DNA helicase RuvA subunit, C-terminal domain"/>
    <property type="match status" value="1"/>
</dbReference>
<protein>
    <recommendedName>
        <fullName evidence="5">Release factor glutamine methyltransferase</fullName>
        <shortName evidence="5">RF MTase</shortName>
        <ecNumber evidence="5">2.1.1.297</ecNumber>
    </recommendedName>
    <alternativeName>
        <fullName evidence="5">N5-glutamine methyltransferase PrmC</fullName>
    </alternativeName>
    <alternativeName>
        <fullName evidence="5">Protein-(glutamine-N5) MTase PrmC</fullName>
    </alternativeName>
    <alternativeName>
        <fullName evidence="5">Protein-glutamine N-methyltransferase PrmC</fullName>
    </alternativeName>
</protein>
<dbReference type="InterPro" id="IPR019874">
    <property type="entry name" value="RF_methyltr_PrmC"/>
</dbReference>
<sequence length="283" mass="29956">MRQSKTRELVARGAHMLRAAGVDTPEVDARLLAAWLLDVAPLAVNSTEPAPNFQVRFAEAIRRRAAREPLQHITGRAPFGPLELAVGPGVFIPRPETEILADWAVRRLNGASAPVVVDLGTGSGALAIYIAHARDDARVTAVEASATARRYARANAERLGVNVDVVAGDMTDPALLSELEGRVDLVVSNPPYVPHGPDVGAEVHHDPYEAVFSGADGMDAIRGLVPVAARLLAPGGALGIEHDDTTSQLVQDVLAASGEFSNVEPLDDLTGRARFVTASKVKR</sequence>
<gene>
    <name evidence="5 8" type="primary">prmC</name>
    <name evidence="8" type="ORF">EKI59_10175</name>
</gene>
<dbReference type="InterPro" id="IPR002052">
    <property type="entry name" value="DNA_methylase_N6_adenine_CS"/>
</dbReference>
<dbReference type="Pfam" id="PF05175">
    <property type="entry name" value="MTS"/>
    <property type="match status" value="1"/>
</dbReference>
<dbReference type="CDD" id="cd02440">
    <property type="entry name" value="AdoMet_MTases"/>
    <property type="match status" value="1"/>
</dbReference>
<dbReference type="SUPFAM" id="SSF53335">
    <property type="entry name" value="S-adenosyl-L-methionine-dependent methyltransferases"/>
    <property type="match status" value="1"/>
</dbReference>
<feature type="domain" description="Methyltransferase small" evidence="6">
    <location>
        <begin position="107"/>
        <end position="195"/>
    </location>
</feature>
<comment type="caution">
    <text evidence="5">Lacks conserved residue(s) required for the propagation of feature annotation.</text>
</comment>
<dbReference type="NCBIfam" id="TIGR00536">
    <property type="entry name" value="hemK_fam"/>
    <property type="match status" value="1"/>
</dbReference>
<dbReference type="PROSITE" id="PS00092">
    <property type="entry name" value="N6_MTASE"/>
    <property type="match status" value="1"/>
</dbReference>